<keyword evidence="4 6" id="KW-0472">Membrane</keyword>
<evidence type="ECO:0000256" key="1">
    <source>
        <dbReference type="ARBA" id="ARBA00004141"/>
    </source>
</evidence>
<comment type="caution">
    <text evidence="8">The sequence shown here is derived from an EMBL/GenBank/DDBJ whole genome shotgun (WGS) entry which is preliminary data.</text>
</comment>
<evidence type="ECO:0000256" key="5">
    <source>
        <dbReference type="SAM" id="Coils"/>
    </source>
</evidence>
<dbReference type="EMBL" id="CAJZBQ010000015">
    <property type="protein sequence ID" value="CAG9316173.1"/>
    <property type="molecule type" value="Genomic_DNA"/>
</dbReference>
<feature type="transmembrane region" description="Helical" evidence="6">
    <location>
        <begin position="67"/>
        <end position="87"/>
    </location>
</feature>
<dbReference type="PANTHER" id="PTHR10877:SF183">
    <property type="entry name" value="AT14535P-RELATED"/>
    <property type="match status" value="1"/>
</dbReference>
<feature type="transmembrane region" description="Helical" evidence="6">
    <location>
        <begin position="292"/>
        <end position="312"/>
    </location>
</feature>
<feature type="transmembrane region" description="Helical" evidence="6">
    <location>
        <begin position="1143"/>
        <end position="1168"/>
    </location>
</feature>
<evidence type="ECO:0000313" key="8">
    <source>
        <dbReference type="EMBL" id="CAG9316173.1"/>
    </source>
</evidence>
<feature type="transmembrane region" description="Helical" evidence="6">
    <location>
        <begin position="487"/>
        <end position="516"/>
    </location>
</feature>
<dbReference type="InterPro" id="IPR051223">
    <property type="entry name" value="Polycystin"/>
</dbReference>
<keyword evidence="9" id="KW-1185">Reference proteome</keyword>
<proteinExistence type="predicted"/>
<keyword evidence="5" id="KW-0175">Coiled coil</keyword>
<feature type="coiled-coil region" evidence="5">
    <location>
        <begin position="32"/>
        <end position="59"/>
    </location>
</feature>
<feature type="coiled-coil region" evidence="5">
    <location>
        <begin position="1512"/>
        <end position="1539"/>
    </location>
</feature>
<feature type="transmembrane region" description="Helical" evidence="6">
    <location>
        <begin position="656"/>
        <end position="678"/>
    </location>
</feature>
<reference evidence="8" key="1">
    <citation type="submission" date="2021-09" db="EMBL/GenBank/DDBJ databases">
        <authorList>
            <consortium name="AG Swart"/>
            <person name="Singh M."/>
            <person name="Singh A."/>
            <person name="Seah K."/>
            <person name="Emmerich C."/>
        </authorList>
    </citation>
    <scope>NUCLEOTIDE SEQUENCE</scope>
    <source>
        <strain evidence="8">ATCC30299</strain>
    </source>
</reference>
<organism evidence="8 9">
    <name type="scientific">Blepharisma stoltei</name>
    <dbReference type="NCBI Taxonomy" id="1481888"/>
    <lineage>
        <taxon>Eukaryota</taxon>
        <taxon>Sar</taxon>
        <taxon>Alveolata</taxon>
        <taxon>Ciliophora</taxon>
        <taxon>Postciliodesmatophora</taxon>
        <taxon>Heterotrichea</taxon>
        <taxon>Heterotrichida</taxon>
        <taxon>Blepharismidae</taxon>
        <taxon>Blepharisma</taxon>
    </lineage>
</organism>
<dbReference type="PANTHER" id="PTHR10877">
    <property type="entry name" value="POLYCYSTIN FAMILY MEMBER"/>
    <property type="match status" value="1"/>
</dbReference>
<feature type="transmembrane region" description="Helical" evidence="6">
    <location>
        <begin position="1081"/>
        <end position="1103"/>
    </location>
</feature>
<accession>A0AAU9IQ71</accession>
<feature type="transmembrane region" description="Helical" evidence="6">
    <location>
        <begin position="1042"/>
        <end position="1061"/>
    </location>
</feature>
<evidence type="ECO:0000256" key="4">
    <source>
        <dbReference type="ARBA" id="ARBA00023136"/>
    </source>
</evidence>
<feature type="domain" description="Polycystin cation channel PKD1/PKD2" evidence="7">
    <location>
        <begin position="345"/>
        <end position="515"/>
    </location>
</feature>
<dbReference type="Proteomes" id="UP001162131">
    <property type="component" value="Unassembled WGS sequence"/>
</dbReference>
<evidence type="ECO:0000313" key="9">
    <source>
        <dbReference type="Proteomes" id="UP001162131"/>
    </source>
</evidence>
<sequence>MSDENKSENEKPDNFIEIHDFNLKIPDSIKQIQLSESELQAIENKINRAEKDFEESLTSKPINVRHIYKSVTVSFLFIFLCIYTNSIERISWMSTLMQNHFERQPLIGSTAKSFEDIQTHFDLENYIRSVFLPGAFNHKYIDIYNYVIGVRFTLKIAKVVRNPFEEYKEAVWMVRENPDISPYQSSSGESDKELFPWRLTDDGGFNKAGGYVSYFLNMDLDQAMLKWRQIKPGWFGSPEFNSLVAEVLIHNTNLETTLNYYQVFEAKSSGYLSVSSGVLGIFPEMYETWSKFKIAIVLIGSIYVAGLIWQIYEVLDYLHWISIRLWVRLKWELSWSGFMNILSICLATTAVSLFIKIVLCNIGHYKLPITNEDDFDSLAEYAASYRALLRVISITVLLTCFKVFIACEEKFPSFGILFDTISAAKHDILYFWILTSFIIISISLMGNLGFGLELSDFSTLGYSALSLINLAFGKYDIKQLSIANIKLYSVFVIIFVFYIIFILINNFLAILLSTYINLRKKNYLLVEAKAMLLKQNSKIFLDKILSLILFRYKSTIVEDSIEYLRLSSIVTSDANQQNEINAKLKNLENFILKQNKVDFLQVFKYNIIQLSMLRKGTSLLTREKYLKNIKNCARIILTNKKKKEKLKSHLENLVNYNFYLLLNVVIAVIYIAIFLAMVGSRLKISESYYLSRAQYNSISNQKFVYKNLNQTFKAIKNEDSAYAFLQQVILPLFNSESVASQNFWIGESIARITLTRYDYSINDNDFSRKAVPFYLPLDLPVYKTDFIGNSTGIIYKYLEPEDSNTFSGIGGYKIDFIKGSNFTDLFLQIQNDQLIGKNTNKFIIEWILYNTNANIFLLNYLTFQNTVSGLLSISFSSNPIEMDIYESSSLTFGTEIAFYLISLYYLLRVGFQWYRILRELNQDRKDYYNGKYAVKRVLKIINGEISSEGPFEYVIRFLARKARNLFYWIHSIAFQLFRAWVVYMKQGIFKAMELVSVILSIIMRYYVFRIYTNEYISNFKLPAEDVNYYNGFEEISTHLNNYRIIVAVNAIFIFCKIIEFGKFTKHFGHFIDVINSAKLDLGFYLVIFWVILLSYSLTSYLLVGHMVPEFSSFSMSLFSSYIILIGQFNSFSMLSADSICGCIVFLSMILIFNLLLLNIFIAIIAAHYSTLKHRNDKENKSFFSKIIFVIHSRIKGKKYMDWQIMENKDSKINDIETEKILSNVESEINSKQYSLEEIPKRVNYLSTSYLSYLEEMVKFSSIKCDLIEHNNIIIEPATLQEVSILSDEEWLNACIYEKLRIWKRLLISHNVPEIMINTQEINRDFELSPQLINLWQKTSIKDKLSMWIGIFQFDEQEKIMLWNTMIFTTGCWWTNNEEQNKENQDKFWSNLTHAEKKKIIHETVSPLEKYIERYKAAKDPIEVLLKKEKILKDEKLLFWFSLWRDEFYKFSMFMNQNSSKEAEIIGYLMQEERIGSVFSLDKADVMLENMMDKKIYDFICESAVYQAESVGRNSSKDRIKETRQQIKNLKKYSAQLNHQIPALKKENKEMKKFIEENKENDY</sequence>
<feature type="transmembrane region" description="Helical" evidence="6">
    <location>
        <begin position="333"/>
        <end position="359"/>
    </location>
</feature>
<dbReference type="InterPro" id="IPR013122">
    <property type="entry name" value="PKD1_2_channel"/>
</dbReference>
<dbReference type="Pfam" id="PF08016">
    <property type="entry name" value="PKD_channel"/>
    <property type="match status" value="2"/>
</dbReference>
<comment type="subcellular location">
    <subcellularLocation>
        <location evidence="1">Membrane</location>
        <topology evidence="1">Multi-pass membrane protein</topology>
    </subcellularLocation>
</comment>
<keyword evidence="2 6" id="KW-0812">Transmembrane</keyword>
<gene>
    <name evidence="8" type="ORF">BSTOLATCC_MIC15612</name>
</gene>
<evidence type="ECO:0000256" key="6">
    <source>
        <dbReference type="SAM" id="Phobius"/>
    </source>
</evidence>
<feature type="transmembrane region" description="Helical" evidence="6">
    <location>
        <begin position="989"/>
        <end position="1007"/>
    </location>
</feature>
<feature type="transmembrane region" description="Helical" evidence="6">
    <location>
        <begin position="965"/>
        <end position="983"/>
    </location>
</feature>
<protein>
    <recommendedName>
        <fullName evidence="7">Polycystin cation channel PKD1/PKD2 domain-containing protein</fullName>
    </recommendedName>
</protein>
<evidence type="ECO:0000256" key="3">
    <source>
        <dbReference type="ARBA" id="ARBA00022989"/>
    </source>
</evidence>
<evidence type="ECO:0000256" key="2">
    <source>
        <dbReference type="ARBA" id="ARBA00022692"/>
    </source>
</evidence>
<feature type="transmembrane region" description="Helical" evidence="6">
    <location>
        <begin position="428"/>
        <end position="451"/>
    </location>
</feature>
<feature type="transmembrane region" description="Helical" evidence="6">
    <location>
        <begin position="896"/>
        <end position="914"/>
    </location>
</feature>
<feature type="domain" description="Polycystin cation channel PKD1/PKD2" evidence="7">
    <location>
        <begin position="989"/>
        <end position="1170"/>
    </location>
</feature>
<dbReference type="Gene3D" id="1.10.287.70">
    <property type="match status" value="1"/>
</dbReference>
<keyword evidence="3 6" id="KW-1133">Transmembrane helix</keyword>
<feature type="transmembrane region" description="Helical" evidence="6">
    <location>
        <begin position="1110"/>
        <end position="1131"/>
    </location>
</feature>
<dbReference type="GO" id="GO:0016020">
    <property type="term" value="C:membrane"/>
    <property type="evidence" value="ECO:0007669"/>
    <property type="project" value="UniProtKB-SubCell"/>
</dbReference>
<evidence type="ECO:0000259" key="7">
    <source>
        <dbReference type="Pfam" id="PF08016"/>
    </source>
</evidence>
<name>A0AAU9IQ71_9CILI</name>